<accession>A0A4S4K411</accession>
<dbReference type="RefSeq" id="WP_003324297.1">
    <property type="nucleotide sequence ID" value="NZ_ALPT02000001.1"/>
</dbReference>
<gene>
    <name evidence="3" type="ORF">AJ85_08740</name>
</gene>
<proteinExistence type="predicted"/>
<dbReference type="PANTHER" id="PTHR21666">
    <property type="entry name" value="PEPTIDASE-RELATED"/>
    <property type="match status" value="1"/>
</dbReference>
<dbReference type="InterPro" id="IPR018392">
    <property type="entry name" value="LysM"/>
</dbReference>
<dbReference type="PROSITE" id="PS51782">
    <property type="entry name" value="LYSM"/>
    <property type="match status" value="2"/>
</dbReference>
<feature type="compositionally biased region" description="Polar residues" evidence="1">
    <location>
        <begin position="252"/>
        <end position="263"/>
    </location>
</feature>
<dbReference type="Proteomes" id="UP000297014">
    <property type="component" value="Unassembled WGS sequence"/>
</dbReference>
<dbReference type="SUPFAM" id="SSF54106">
    <property type="entry name" value="LysM domain"/>
    <property type="match status" value="2"/>
</dbReference>
<organism evidence="3 4">
    <name type="scientific">Alkalihalobacillus alcalophilus ATCC 27647 = CGMCC 1.3604</name>
    <dbReference type="NCBI Taxonomy" id="1218173"/>
    <lineage>
        <taxon>Bacteria</taxon>
        <taxon>Bacillati</taxon>
        <taxon>Bacillota</taxon>
        <taxon>Bacilli</taxon>
        <taxon>Bacillales</taxon>
        <taxon>Bacillaceae</taxon>
        <taxon>Alkalihalobacillus</taxon>
    </lineage>
</organism>
<dbReference type="Pfam" id="PF01551">
    <property type="entry name" value="Peptidase_M23"/>
    <property type="match status" value="1"/>
</dbReference>
<dbReference type="InterPro" id="IPR011055">
    <property type="entry name" value="Dup_hybrid_motif"/>
</dbReference>
<protein>
    <submittedName>
        <fullName evidence="3">Peptidase M23</fullName>
    </submittedName>
</protein>
<dbReference type="OrthoDB" id="9805070at2"/>
<dbReference type="SUPFAM" id="SSF51261">
    <property type="entry name" value="Duplicated hybrid motif"/>
    <property type="match status" value="1"/>
</dbReference>
<evidence type="ECO:0000259" key="2">
    <source>
        <dbReference type="PROSITE" id="PS51782"/>
    </source>
</evidence>
<dbReference type="SMART" id="SM00257">
    <property type="entry name" value="LysM"/>
    <property type="match status" value="2"/>
</dbReference>
<dbReference type="InterPro" id="IPR036779">
    <property type="entry name" value="LysM_dom_sf"/>
</dbReference>
<feature type="domain" description="LysM" evidence="2">
    <location>
        <begin position="339"/>
        <end position="382"/>
    </location>
</feature>
<evidence type="ECO:0000313" key="3">
    <source>
        <dbReference type="EMBL" id="THG90799.1"/>
    </source>
</evidence>
<dbReference type="Gene3D" id="2.70.70.10">
    <property type="entry name" value="Glucose Permease (Domain IIA)"/>
    <property type="match status" value="1"/>
</dbReference>
<comment type="caution">
    <text evidence="3">The sequence shown here is derived from an EMBL/GenBank/DDBJ whole genome shotgun (WGS) entry which is preliminary data.</text>
</comment>
<feature type="region of interest" description="Disordered" evidence="1">
    <location>
        <begin position="246"/>
        <end position="280"/>
    </location>
</feature>
<dbReference type="AlphaFoldDB" id="A0A4S4K411"/>
<dbReference type="EMBL" id="JALP01000114">
    <property type="protein sequence ID" value="THG90799.1"/>
    <property type="molecule type" value="Genomic_DNA"/>
</dbReference>
<sequence length="387" mass="43784">MLDLMKRIVIALSIALFIGILFLGTNQTAKADSPFIEKWQESFVWPTIGEITDTYGSRGGRHFGLDIAAPEGTPVISIEEGVVTKSYYSDSYGNVVFIKHEESDIETVYAHLHQRDVEEGQIVQAKQLIGTVGNTGRSHGNHLHFEMHQGEWNIEKSASIDPLIFLSNEPSSLYAALDYMDDQAIQTMSRYIDEDLLEEEREVEDEKENLEIELEKEDYTDAMAMVEETVASVLEKINAQLEELKTEKNEGVSKTASESQSANLGMEREASVLTDDEQTTSEPLQFTHEIVIEKDDTLWAIATKYHVSVEEIKEWNERTSDLLQIGETIIVHEQLEEEPSHIVKQGENLYQLAKEYHLSVSDLKEFNQLEGDVIHPGLKLLLHGGKF</sequence>
<reference evidence="3 4" key="1">
    <citation type="submission" date="2014-01" db="EMBL/GenBank/DDBJ databases">
        <title>Draft genome sequencing of Bacillus alcalophilus CGMCC 1.3604.</title>
        <authorList>
            <person name="Yang J."/>
            <person name="Diao L."/>
            <person name="Yang S."/>
        </authorList>
    </citation>
    <scope>NUCLEOTIDE SEQUENCE [LARGE SCALE GENOMIC DNA]</scope>
    <source>
        <strain evidence="3 4">CGMCC 1.3604</strain>
    </source>
</reference>
<dbReference type="CDD" id="cd12797">
    <property type="entry name" value="M23_peptidase"/>
    <property type="match status" value="1"/>
</dbReference>
<name>A0A4S4K411_ALKAL</name>
<evidence type="ECO:0000256" key="1">
    <source>
        <dbReference type="SAM" id="MobiDB-lite"/>
    </source>
</evidence>
<dbReference type="InterPro" id="IPR016047">
    <property type="entry name" value="M23ase_b-sheet_dom"/>
</dbReference>
<dbReference type="PANTHER" id="PTHR21666:SF290">
    <property type="entry name" value="PEPTIDASE M23 DOMAIN PROTEIN"/>
    <property type="match status" value="1"/>
</dbReference>
<dbReference type="CDD" id="cd00118">
    <property type="entry name" value="LysM"/>
    <property type="match status" value="1"/>
</dbReference>
<dbReference type="Gene3D" id="3.10.350.10">
    <property type="entry name" value="LysM domain"/>
    <property type="match status" value="2"/>
</dbReference>
<dbReference type="GO" id="GO:0004222">
    <property type="term" value="F:metalloendopeptidase activity"/>
    <property type="evidence" value="ECO:0007669"/>
    <property type="project" value="TreeGrafter"/>
</dbReference>
<dbReference type="Pfam" id="PF01476">
    <property type="entry name" value="LysM"/>
    <property type="match status" value="2"/>
</dbReference>
<evidence type="ECO:0000313" key="4">
    <source>
        <dbReference type="Proteomes" id="UP000297014"/>
    </source>
</evidence>
<dbReference type="InterPro" id="IPR050570">
    <property type="entry name" value="Cell_wall_metabolism_enzyme"/>
</dbReference>
<feature type="domain" description="LysM" evidence="2">
    <location>
        <begin position="288"/>
        <end position="331"/>
    </location>
</feature>